<dbReference type="InterPro" id="IPR051675">
    <property type="entry name" value="Endo/Exo/Phosphatase_dom_1"/>
</dbReference>
<dbReference type="Proteomes" id="UP000198744">
    <property type="component" value="Unassembled WGS sequence"/>
</dbReference>
<dbReference type="GO" id="GO:0015627">
    <property type="term" value="C:type II protein secretion system complex"/>
    <property type="evidence" value="ECO:0007669"/>
    <property type="project" value="TreeGrafter"/>
</dbReference>
<dbReference type="EMBL" id="FOBS01000001">
    <property type="protein sequence ID" value="SEL94608.1"/>
    <property type="molecule type" value="Genomic_DNA"/>
</dbReference>
<protein>
    <submittedName>
        <fullName evidence="2">Helix-hairpin-helix motif-containing protein</fullName>
    </submittedName>
</protein>
<dbReference type="GO" id="GO:0015628">
    <property type="term" value="P:protein secretion by the type II secretion system"/>
    <property type="evidence" value="ECO:0007669"/>
    <property type="project" value="TreeGrafter"/>
</dbReference>
<dbReference type="InterPro" id="IPR010994">
    <property type="entry name" value="RuvA_2-like"/>
</dbReference>
<sequence>MQKMIGRIATCLGIFVFAVLLPLSGAFAAPQTTGKAATAAGLVNLNTAPQADLEKLPGIGPATAKKIIAGRPYTSVSELTSKAGIPAATVQKLSPQVTVGAGTATPAVKSVQKPAAPAPTAVKTPAAPKAAAPAKVAAPPAGKGMVWANSDSKIYHREGSYWYGKTRAGSYMTEAEAVKAGYRAAKPGGKEQ</sequence>
<dbReference type="PANTHER" id="PTHR21180">
    <property type="entry name" value="ENDONUCLEASE/EXONUCLEASE/PHOSPHATASE FAMILY DOMAIN-CONTAINING PROTEIN 1"/>
    <property type="match status" value="1"/>
</dbReference>
<dbReference type="AlphaFoldDB" id="A0A1H7UD63"/>
<keyword evidence="3" id="KW-1185">Reference proteome</keyword>
<reference evidence="2 3" key="1">
    <citation type="submission" date="2016-10" db="EMBL/GenBank/DDBJ databases">
        <authorList>
            <person name="de Groot N.N."/>
        </authorList>
    </citation>
    <scope>NUCLEOTIDE SEQUENCE [LARGE SCALE GENOMIC DNA]</scope>
    <source>
        <strain evidence="2 3">DSM 8423</strain>
    </source>
</reference>
<dbReference type="OrthoDB" id="5296317at2"/>
<dbReference type="RefSeq" id="WP_093881817.1">
    <property type="nucleotide sequence ID" value="NZ_FOBS01000001.1"/>
</dbReference>
<name>A0A1H7UD63_9BACT</name>
<gene>
    <name evidence="2" type="ORF">SAMN04489760_101101</name>
</gene>
<organism evidence="2 3">
    <name type="scientific">Syntrophus gentianae</name>
    <dbReference type="NCBI Taxonomy" id="43775"/>
    <lineage>
        <taxon>Bacteria</taxon>
        <taxon>Pseudomonadati</taxon>
        <taxon>Thermodesulfobacteriota</taxon>
        <taxon>Syntrophia</taxon>
        <taxon>Syntrophales</taxon>
        <taxon>Syntrophaceae</taxon>
        <taxon>Syntrophus</taxon>
    </lineage>
</organism>
<keyword evidence="1" id="KW-0732">Signal</keyword>
<feature type="signal peptide" evidence="1">
    <location>
        <begin position="1"/>
        <end position="28"/>
    </location>
</feature>
<accession>A0A1H7UD63</accession>
<dbReference type="Pfam" id="PF12836">
    <property type="entry name" value="HHH_3"/>
    <property type="match status" value="1"/>
</dbReference>
<dbReference type="STRING" id="43775.SAMN04489760_101101"/>
<evidence type="ECO:0000256" key="1">
    <source>
        <dbReference type="SAM" id="SignalP"/>
    </source>
</evidence>
<dbReference type="Gene3D" id="1.10.150.320">
    <property type="entry name" value="Photosystem II 12 kDa extrinsic protein"/>
    <property type="match status" value="1"/>
</dbReference>
<evidence type="ECO:0000313" key="2">
    <source>
        <dbReference type="EMBL" id="SEL94608.1"/>
    </source>
</evidence>
<dbReference type="PANTHER" id="PTHR21180:SF32">
    <property type="entry name" value="ENDONUCLEASE_EXONUCLEASE_PHOSPHATASE FAMILY DOMAIN-CONTAINING PROTEIN 1"/>
    <property type="match status" value="1"/>
</dbReference>
<evidence type="ECO:0000313" key="3">
    <source>
        <dbReference type="Proteomes" id="UP000198744"/>
    </source>
</evidence>
<feature type="chain" id="PRO_5011680125" evidence="1">
    <location>
        <begin position="29"/>
        <end position="192"/>
    </location>
</feature>
<dbReference type="SUPFAM" id="SSF47781">
    <property type="entry name" value="RuvA domain 2-like"/>
    <property type="match status" value="1"/>
</dbReference>
<proteinExistence type="predicted"/>